<reference evidence="1 2" key="1">
    <citation type="submission" date="2017-07" db="EMBL/GenBank/DDBJ databases">
        <authorList>
            <person name="Sun Z.S."/>
            <person name="Albrecht U."/>
            <person name="Echele G."/>
            <person name="Lee C.C."/>
        </authorList>
    </citation>
    <scope>NUCLEOTIDE SEQUENCE [LARGE SCALE GENOMIC DNA]</scope>
    <source>
        <strain evidence="1 2">P16-029</strain>
    </source>
</reference>
<dbReference type="AlphaFoldDB" id="A0A3E2DMA4"/>
<proteinExistence type="predicted"/>
<protein>
    <recommendedName>
        <fullName evidence="3">Phage tail protein</fullName>
    </recommendedName>
</protein>
<accession>A0A3E2DMA4</accession>
<sequence length="303" mass="32536">MFLPNAADGSGLTIGYQSGKTRLNLSGYGSEVFLLSEAVSGLGYPDIEHQESTHAGVHGAMWRGWNAKPREITLPLVVSSNGDDDESRDGFIGSWDTVTRCFHPGEEGTLSVTTPSGSTRTIGCRCVGIDDSFTVDPVNRGYAVVSVKLMAFDPFWRGAASSVSWSNRGGVDWLGGGPLDKPGTAFPIVLMPGGNQGQALLENVGDLPSWPVWTIRGPVDSFTISVDDARVSYKGGLDEGETMVIDSDPRTQRVDWDGVDAFMLLDSWEFRPIDKATAAKVKVKIKGQGDVTATTQPMFLAAW</sequence>
<evidence type="ECO:0000313" key="1">
    <source>
        <dbReference type="EMBL" id="RFT46511.1"/>
    </source>
</evidence>
<dbReference type="EMBL" id="NOWI01000002">
    <property type="protein sequence ID" value="RFT46511.1"/>
    <property type="molecule type" value="Genomic_DNA"/>
</dbReference>
<organism evidence="1 2">
    <name type="scientific">Cutibacterium avidum</name>
    <dbReference type="NCBI Taxonomy" id="33010"/>
    <lineage>
        <taxon>Bacteria</taxon>
        <taxon>Bacillati</taxon>
        <taxon>Actinomycetota</taxon>
        <taxon>Actinomycetes</taxon>
        <taxon>Propionibacteriales</taxon>
        <taxon>Propionibacteriaceae</taxon>
        <taxon>Cutibacterium</taxon>
    </lineage>
</organism>
<dbReference type="Proteomes" id="UP000259211">
    <property type="component" value="Unassembled WGS sequence"/>
</dbReference>
<name>A0A3E2DMA4_9ACTN</name>
<evidence type="ECO:0008006" key="3">
    <source>
        <dbReference type="Google" id="ProtNLM"/>
    </source>
</evidence>
<evidence type="ECO:0000313" key="2">
    <source>
        <dbReference type="Proteomes" id="UP000259211"/>
    </source>
</evidence>
<comment type="caution">
    <text evidence="1">The sequence shown here is derived from an EMBL/GenBank/DDBJ whole genome shotgun (WGS) entry which is preliminary data.</text>
</comment>
<gene>
    <name evidence="1" type="ORF">CHT91_02920</name>
</gene>